<dbReference type="HOGENOM" id="CLU_2978948_0_0_1"/>
<name>M2V4P9_COCH5</name>
<sequence length="58" mass="6470">MAMTEDSDNASQQVDALKPKMRCSCRNVAEVCLGNQDITTMSMLLCTKLMQMSTKRPI</sequence>
<accession>M2V4P9</accession>
<proteinExistence type="predicted"/>
<dbReference type="EMBL" id="KB445571">
    <property type="protein sequence ID" value="EMD94983.1"/>
    <property type="molecule type" value="Genomic_DNA"/>
</dbReference>
<reference evidence="1 2" key="1">
    <citation type="journal article" date="2012" name="PLoS Pathog.">
        <title>Diverse lifestyles and strategies of plant pathogenesis encoded in the genomes of eighteen Dothideomycetes fungi.</title>
        <authorList>
            <person name="Ohm R.A."/>
            <person name="Feau N."/>
            <person name="Henrissat B."/>
            <person name="Schoch C.L."/>
            <person name="Horwitz B.A."/>
            <person name="Barry K.W."/>
            <person name="Condon B.J."/>
            <person name="Copeland A.C."/>
            <person name="Dhillon B."/>
            <person name="Glaser F."/>
            <person name="Hesse C.N."/>
            <person name="Kosti I."/>
            <person name="LaButti K."/>
            <person name="Lindquist E.A."/>
            <person name="Lucas S."/>
            <person name="Salamov A.A."/>
            <person name="Bradshaw R.E."/>
            <person name="Ciuffetti L."/>
            <person name="Hamelin R.C."/>
            <person name="Kema G.H.J."/>
            <person name="Lawrence C."/>
            <person name="Scott J.A."/>
            <person name="Spatafora J.W."/>
            <person name="Turgeon B.G."/>
            <person name="de Wit P.J.G.M."/>
            <person name="Zhong S."/>
            <person name="Goodwin S.B."/>
            <person name="Grigoriev I.V."/>
        </authorList>
    </citation>
    <scope>NUCLEOTIDE SEQUENCE [LARGE SCALE GENOMIC DNA]</scope>
    <source>
        <strain evidence="2">C5 / ATCC 48332 / race O</strain>
    </source>
</reference>
<protein>
    <submittedName>
        <fullName evidence="1">Uncharacterized protein</fullName>
    </submittedName>
</protein>
<gene>
    <name evidence="1" type="ORF">COCHEDRAFT_1019875</name>
</gene>
<dbReference type="AlphaFoldDB" id="M2V4P9"/>
<reference evidence="2" key="2">
    <citation type="journal article" date="2013" name="PLoS Genet.">
        <title>Comparative genome structure, secondary metabolite, and effector coding capacity across Cochliobolus pathogens.</title>
        <authorList>
            <person name="Condon B.J."/>
            <person name="Leng Y."/>
            <person name="Wu D."/>
            <person name="Bushley K.E."/>
            <person name="Ohm R.A."/>
            <person name="Otillar R."/>
            <person name="Martin J."/>
            <person name="Schackwitz W."/>
            <person name="Grimwood J."/>
            <person name="MohdZainudin N."/>
            <person name="Xue C."/>
            <person name="Wang R."/>
            <person name="Manning V.A."/>
            <person name="Dhillon B."/>
            <person name="Tu Z.J."/>
            <person name="Steffenson B.J."/>
            <person name="Salamov A."/>
            <person name="Sun H."/>
            <person name="Lowry S."/>
            <person name="LaButti K."/>
            <person name="Han J."/>
            <person name="Copeland A."/>
            <person name="Lindquist E."/>
            <person name="Barry K."/>
            <person name="Schmutz J."/>
            <person name="Baker S.E."/>
            <person name="Ciuffetti L.M."/>
            <person name="Grigoriev I.V."/>
            <person name="Zhong S."/>
            <person name="Turgeon B.G."/>
        </authorList>
    </citation>
    <scope>NUCLEOTIDE SEQUENCE [LARGE SCALE GENOMIC DNA]</scope>
    <source>
        <strain evidence="2">C5 / ATCC 48332 / race O</strain>
    </source>
</reference>
<keyword evidence="2" id="KW-1185">Reference proteome</keyword>
<evidence type="ECO:0000313" key="1">
    <source>
        <dbReference type="EMBL" id="EMD94983.1"/>
    </source>
</evidence>
<evidence type="ECO:0000313" key="2">
    <source>
        <dbReference type="Proteomes" id="UP000016936"/>
    </source>
</evidence>
<organism evidence="1 2">
    <name type="scientific">Cochliobolus heterostrophus (strain C5 / ATCC 48332 / race O)</name>
    <name type="common">Southern corn leaf blight fungus</name>
    <name type="synonym">Bipolaris maydis</name>
    <dbReference type="NCBI Taxonomy" id="701091"/>
    <lineage>
        <taxon>Eukaryota</taxon>
        <taxon>Fungi</taxon>
        <taxon>Dikarya</taxon>
        <taxon>Ascomycota</taxon>
        <taxon>Pezizomycotina</taxon>
        <taxon>Dothideomycetes</taxon>
        <taxon>Pleosporomycetidae</taxon>
        <taxon>Pleosporales</taxon>
        <taxon>Pleosporineae</taxon>
        <taxon>Pleosporaceae</taxon>
        <taxon>Bipolaris</taxon>
    </lineage>
</organism>
<dbReference type="Proteomes" id="UP000016936">
    <property type="component" value="Unassembled WGS sequence"/>
</dbReference>